<keyword evidence="4" id="KW-1185">Reference proteome</keyword>
<dbReference type="InterPro" id="IPR036116">
    <property type="entry name" value="FN3_sf"/>
</dbReference>
<dbReference type="InterPro" id="IPR006457">
    <property type="entry name" value="S_layer-rel_Mac"/>
</dbReference>
<dbReference type="Gene3D" id="2.60.98.40">
    <property type="match status" value="2"/>
</dbReference>
<keyword evidence="1" id="KW-1133">Transmembrane helix</keyword>
<dbReference type="CDD" id="cd00063">
    <property type="entry name" value="FN3"/>
    <property type="match status" value="1"/>
</dbReference>
<evidence type="ECO:0000256" key="1">
    <source>
        <dbReference type="SAM" id="Phobius"/>
    </source>
</evidence>
<dbReference type="InterPro" id="IPR013783">
    <property type="entry name" value="Ig-like_fold"/>
</dbReference>
<dbReference type="PROSITE" id="PS50853">
    <property type="entry name" value="FN3"/>
    <property type="match status" value="1"/>
</dbReference>
<proteinExistence type="predicted"/>
<dbReference type="InterPro" id="IPR003961">
    <property type="entry name" value="FN3_dom"/>
</dbReference>
<name>A0ABU3VNV8_9EURY</name>
<protein>
    <recommendedName>
        <fullName evidence="2">Fibronectin type-III domain-containing protein</fullName>
    </recommendedName>
</protein>
<dbReference type="SUPFAM" id="SSF49464">
    <property type="entry name" value="Carboxypeptidase regulatory domain-like"/>
    <property type="match status" value="1"/>
</dbReference>
<evidence type="ECO:0000313" key="4">
    <source>
        <dbReference type="Proteomes" id="UP001272052"/>
    </source>
</evidence>
<gene>
    <name evidence="3" type="ORF">MmiAt1_06510</name>
</gene>
<dbReference type="EMBL" id="JAWDKC010000012">
    <property type="protein sequence ID" value="MDV0445094.1"/>
    <property type="molecule type" value="Genomic_DNA"/>
</dbReference>
<dbReference type="SUPFAM" id="SSF49265">
    <property type="entry name" value="Fibronectin type III"/>
    <property type="match status" value="1"/>
</dbReference>
<feature type="domain" description="Fibronectin type-III" evidence="2">
    <location>
        <begin position="186"/>
        <end position="282"/>
    </location>
</feature>
<dbReference type="Proteomes" id="UP001272052">
    <property type="component" value="Unassembled WGS sequence"/>
</dbReference>
<comment type="caution">
    <text evidence="3">The sequence shown here is derived from an EMBL/GenBank/DDBJ whole genome shotgun (WGS) entry which is preliminary data.</text>
</comment>
<feature type="transmembrane region" description="Helical" evidence="1">
    <location>
        <begin position="1223"/>
        <end position="1246"/>
    </location>
</feature>
<dbReference type="Gene3D" id="2.60.40.10">
    <property type="entry name" value="Immunoglobulins"/>
    <property type="match status" value="2"/>
</dbReference>
<organism evidence="3 4">
    <name type="scientific">Methanimicrococcus hacksteinii</name>
    <dbReference type="NCBI Taxonomy" id="3028293"/>
    <lineage>
        <taxon>Archaea</taxon>
        <taxon>Methanobacteriati</taxon>
        <taxon>Methanobacteriota</taxon>
        <taxon>Stenosarchaea group</taxon>
        <taxon>Methanomicrobia</taxon>
        <taxon>Methanosarcinales</taxon>
        <taxon>Methanosarcinaceae</taxon>
        <taxon>Methanimicrococcus</taxon>
    </lineage>
</organism>
<dbReference type="NCBIfam" id="TIGR01567">
    <property type="entry name" value="S_layer_rel_Mac"/>
    <property type="match status" value="2"/>
</dbReference>
<dbReference type="Gene3D" id="2.60.40.4190">
    <property type="match status" value="2"/>
</dbReference>
<evidence type="ECO:0000313" key="3">
    <source>
        <dbReference type="EMBL" id="MDV0445094.1"/>
    </source>
</evidence>
<dbReference type="Pfam" id="PF07752">
    <property type="entry name" value="S-layer"/>
    <property type="match status" value="2"/>
</dbReference>
<dbReference type="InterPro" id="IPR008969">
    <property type="entry name" value="CarboxyPept-like_regulatory"/>
</dbReference>
<keyword evidence="1" id="KW-0812">Transmembrane</keyword>
<reference evidence="3 4" key="1">
    <citation type="submission" date="2023-06" db="EMBL/GenBank/DDBJ databases">
        <title>Genome sequence of Methanimicrococcus sp. At1.</title>
        <authorList>
            <person name="Protasov E."/>
            <person name="Platt K."/>
            <person name="Poehlein A."/>
            <person name="Daniel R."/>
            <person name="Brune A."/>
        </authorList>
    </citation>
    <scope>NUCLEOTIDE SEQUENCE [LARGE SCALE GENOMIC DNA]</scope>
    <source>
        <strain evidence="3 4">At1</strain>
    </source>
</reference>
<sequence>MKNILKFAVVLLLLFAMVGTASADVGTVTASAEPHTTNDGNYNVTISWTGSGTGPYTATIQGTSISANTTGVNSAFFEDVTLTPGVFTVTVEDSLAESIPGTLDIPAPITPLEKPVMDNFKSSTTAGTNVYSLTWDWVAYPAGTSLLYNNSNTWTTVTAVPFEVTGDPLSNQIFEFKLNDSTIDSPSTTFEFKKIGFANTTTTDSITWTLDTSGWEDFEYNVTKVDGGDVVVADTTVSSGSPTEIKAENLDPETEYKLTIRGNNSNGKGLWTTNTVKTEDAAVVLIKSIEPTKYYDASKGENQNPINDVENGTTLKLNVTTEKASTFKWTLIYDKGLDGTEDKNSELNNGSNTNDTFYELTWKPSKTGKYILSLEIADKDTPAKKQNVKWEINIPERSTGSRVWEQGMPTDYTWDARSFSGFYYNLDTGQGNESMTIKNIGRTIDDGDLTYTTTTSSTDYDFSSWGSYDIVGFMGDKYFAGDSKSSLMKNGNLSKVLIDTDDKIQLRTGQQYALEEGYSISVQQIDINGGKAQIIFSKDGKEIGSYITNENEDAIYAKNVGSGSGNNTTFVKTRVKSVFQGTESAIVELEGFFQISDKLTRLEEGTTIGKMEITSVSGDRIEMENDGRISLSQDSEVELMGRVKLVVADSGTLRFMPVIEYNDPGVYEIRGTVSDFGNSDYIIMEWNPRNFEGFYYDINDDMKTSEVLTIEQTLTNSSRTIDKGNLTYTSKIQEVSYNYSGWNEKYSVVGFMGEKYYAGDGGSLLKDGNLSKVLVDRDDGYQMRVGSYLTLEEGVSVKVEQIDTNGNKARLVVERNGREIYSDIVSAGNDLVYEGNFSKINDTSFIRVRVDSVFQGTESSIVSISGVFQASLELTKLDSDTKYGKMKMDDYNKEGISLSSDERITLSQDSDVDFMKVGNDTMYFKVGDNSTLRFAPVVERTIGSTDPLTVSLNQSNVTVGDSVKITVTDRGLELEGVTVYVNGSSIGTTNSSGEVNYTANSVGSFKVTGEKSGFVNGSTTLNVAEKLVNMTVRVSPEQLYYGMTGTIKATDSLNGSAVADATVYVSGERVGTTNSSGEFNYTFNNTGNITIDVSKDKYNNGSTTVSISQEVAFVYENFALSPDEPAAKKAVKVTFDVSNNGIKSGSHDLSLVLTDSSGNVIDQDNSTVTVDVGKTKSVTLSVKAPEEGTYKLTLKEVDSNRTINLPSSMSTISVGEATFGSTVLYVVLAIVAIIVIAVIGFVAYLFGVKGATKDNYQSVAQEIFDDVKSKFKR</sequence>
<accession>A0ABU3VNV8</accession>
<evidence type="ECO:0000259" key="2">
    <source>
        <dbReference type="PROSITE" id="PS50853"/>
    </source>
</evidence>
<dbReference type="RefSeq" id="WP_318785516.1">
    <property type="nucleotide sequence ID" value="NZ_JAWDKC010000012.1"/>
</dbReference>
<keyword evidence="1" id="KW-0472">Membrane</keyword>